<name>A0A6G0Y6R2_APHCR</name>
<evidence type="ECO:0000313" key="1">
    <source>
        <dbReference type="EMBL" id="KAF0750056.1"/>
    </source>
</evidence>
<protein>
    <submittedName>
        <fullName evidence="1">E3 SUMO-protein ligase KIAA1586-like</fullName>
    </submittedName>
</protein>
<proteinExistence type="predicted"/>
<evidence type="ECO:0000313" key="2">
    <source>
        <dbReference type="Proteomes" id="UP000478052"/>
    </source>
</evidence>
<dbReference type="Proteomes" id="UP000478052">
    <property type="component" value="Unassembled WGS sequence"/>
</dbReference>
<dbReference type="AlphaFoldDB" id="A0A6G0Y6R2"/>
<accession>A0A6G0Y6R2</accession>
<gene>
    <name evidence="1" type="ORF">FWK35_00015676</name>
</gene>
<reference evidence="1 2" key="1">
    <citation type="submission" date="2019-08" db="EMBL/GenBank/DDBJ databases">
        <title>Whole genome of Aphis craccivora.</title>
        <authorList>
            <person name="Voronova N.V."/>
            <person name="Shulinski R.S."/>
            <person name="Bandarenka Y.V."/>
            <person name="Zhorov D.G."/>
            <person name="Warner D."/>
        </authorList>
    </citation>
    <scope>NUCLEOTIDE SEQUENCE [LARGE SCALE GENOMIC DNA]</scope>
    <source>
        <strain evidence="1">180601</strain>
        <tissue evidence="1">Whole Body</tissue>
    </source>
</reference>
<dbReference type="GO" id="GO:0016874">
    <property type="term" value="F:ligase activity"/>
    <property type="evidence" value="ECO:0007669"/>
    <property type="project" value="UniProtKB-KW"/>
</dbReference>
<keyword evidence="1" id="KW-0436">Ligase</keyword>
<dbReference type="EMBL" id="VUJU01005868">
    <property type="protein sequence ID" value="KAF0750056.1"/>
    <property type="molecule type" value="Genomic_DNA"/>
</dbReference>
<comment type="caution">
    <text evidence="1">The sequence shown here is derived from an EMBL/GenBank/DDBJ whole genome shotgun (WGS) entry which is preliminary data.</text>
</comment>
<organism evidence="1 2">
    <name type="scientific">Aphis craccivora</name>
    <name type="common">Cowpea aphid</name>
    <dbReference type="NCBI Taxonomy" id="307492"/>
    <lineage>
        <taxon>Eukaryota</taxon>
        <taxon>Metazoa</taxon>
        <taxon>Ecdysozoa</taxon>
        <taxon>Arthropoda</taxon>
        <taxon>Hexapoda</taxon>
        <taxon>Insecta</taxon>
        <taxon>Pterygota</taxon>
        <taxon>Neoptera</taxon>
        <taxon>Paraneoptera</taxon>
        <taxon>Hemiptera</taxon>
        <taxon>Sternorrhyncha</taxon>
        <taxon>Aphidomorpha</taxon>
        <taxon>Aphidoidea</taxon>
        <taxon>Aphididae</taxon>
        <taxon>Aphidini</taxon>
        <taxon>Aphis</taxon>
        <taxon>Aphis</taxon>
    </lineage>
</organism>
<keyword evidence="2" id="KW-1185">Reference proteome</keyword>
<sequence length="114" mass="13165">MRAQSDMCRTIRILESLKTEPGTSITITKSGGINRLQFLQNIVDRIRQRLFNDLKNTTILQDLKVIGEVFKTETDDDRGEEEVNRVSRRFGLSEFESLVNFRSRNASSDLIKRS</sequence>
<dbReference type="OrthoDB" id="6625938at2759"/>